<feature type="domain" description="Aminotransferase class I/classII large" evidence="13">
    <location>
        <begin position="2"/>
        <end position="295"/>
    </location>
</feature>
<keyword evidence="6" id="KW-0663">Pyridoxal phosphate</keyword>
<gene>
    <name evidence="14" type="ORF">METZ01_LOCUS220297</name>
</gene>
<reference evidence="14" key="1">
    <citation type="submission" date="2018-05" db="EMBL/GenBank/DDBJ databases">
        <authorList>
            <person name="Lanie J.A."/>
            <person name="Ng W.-L."/>
            <person name="Kazmierczak K.M."/>
            <person name="Andrzejewski T.M."/>
            <person name="Davidsen T.M."/>
            <person name="Wayne K.J."/>
            <person name="Tettelin H."/>
            <person name="Glass J.I."/>
            <person name="Rusch D."/>
            <person name="Podicherti R."/>
            <person name="Tsui H.-C.T."/>
            <person name="Winkler M.E."/>
        </authorList>
    </citation>
    <scope>NUCLEOTIDE SEQUENCE</scope>
</reference>
<keyword evidence="7" id="KW-0350">Heme biosynthesis</keyword>
<organism evidence="14">
    <name type="scientific">marine metagenome</name>
    <dbReference type="NCBI Taxonomy" id="408172"/>
    <lineage>
        <taxon>unclassified sequences</taxon>
        <taxon>metagenomes</taxon>
        <taxon>ecological metagenomes</taxon>
    </lineage>
</organism>
<dbReference type="Pfam" id="PF00155">
    <property type="entry name" value="Aminotran_1_2"/>
    <property type="match status" value="1"/>
</dbReference>
<dbReference type="InterPro" id="IPR015424">
    <property type="entry name" value="PyrdxlP-dep_Trfase"/>
</dbReference>
<sequence length="302" mass="33559">TLERELARLHNKESALLFTSAFNANEWSLIVLKGIIPDLEFVSDSKNHASLIGGIRHSRAPKHIFDHNNMYDLRAKLDGVKGTPCIVFESVYSMDGYVSKIEEILDIADEYNAVTFLDEVHAVGLYGPTGAGYAEKLGVADRVDIINGTLAKAFGCQGGYIAGDDLIMDVIRSKASGFIFTTSLSPVVCAGAYASIRYLRQHSELREMHQKNAKKLKNLCKMAGIDILQNDTHIVPVMIRDAKRCKAISDELLYDHDIYVQPINYPTVPVGTERLRFCPTPAHTEDLIYKLIDSLKKVLTLS</sequence>
<dbReference type="Gene3D" id="3.40.640.10">
    <property type="entry name" value="Type I PLP-dependent aspartate aminotransferase-like (Major domain)"/>
    <property type="match status" value="1"/>
</dbReference>
<keyword evidence="5" id="KW-0808">Transferase</keyword>
<dbReference type="InterPro" id="IPR015421">
    <property type="entry name" value="PyrdxlP-dep_Trfase_major"/>
</dbReference>
<dbReference type="PANTHER" id="PTHR13693">
    <property type="entry name" value="CLASS II AMINOTRANSFERASE/8-AMINO-7-OXONONANOATE SYNTHASE"/>
    <property type="match status" value="1"/>
</dbReference>
<evidence type="ECO:0000256" key="2">
    <source>
        <dbReference type="ARBA" id="ARBA00005029"/>
    </source>
</evidence>
<evidence type="ECO:0000256" key="12">
    <source>
        <dbReference type="ARBA" id="ARBA00047654"/>
    </source>
</evidence>
<dbReference type="Gene3D" id="3.90.1150.10">
    <property type="entry name" value="Aspartate Aminotransferase, domain 1"/>
    <property type="match status" value="1"/>
</dbReference>
<evidence type="ECO:0000256" key="3">
    <source>
        <dbReference type="ARBA" id="ARBA00008392"/>
    </source>
</evidence>
<protein>
    <recommendedName>
        <fullName evidence="4">5-aminolevulinate synthase</fullName>
        <ecNumber evidence="4">2.3.1.37</ecNumber>
    </recommendedName>
    <alternativeName>
        <fullName evidence="9">5-aminolevulinic acid synthase</fullName>
    </alternativeName>
    <alternativeName>
        <fullName evidence="10">Delta-ALA synthase</fullName>
    </alternativeName>
    <alternativeName>
        <fullName evidence="11">Delta-aminolevulinate synthase</fullName>
    </alternativeName>
</protein>
<dbReference type="NCBIfam" id="TIGR01821">
    <property type="entry name" value="5aminolev_synth"/>
    <property type="match status" value="1"/>
</dbReference>
<evidence type="ECO:0000313" key="14">
    <source>
        <dbReference type="EMBL" id="SVB67443.1"/>
    </source>
</evidence>
<evidence type="ECO:0000256" key="7">
    <source>
        <dbReference type="ARBA" id="ARBA00023133"/>
    </source>
</evidence>
<comment type="cofactor">
    <cofactor evidence="1">
        <name>pyridoxal 5'-phosphate</name>
        <dbReference type="ChEBI" id="CHEBI:597326"/>
    </cofactor>
</comment>
<evidence type="ECO:0000256" key="4">
    <source>
        <dbReference type="ARBA" id="ARBA00013257"/>
    </source>
</evidence>
<dbReference type="SUPFAM" id="SSF53383">
    <property type="entry name" value="PLP-dependent transferases"/>
    <property type="match status" value="1"/>
</dbReference>
<dbReference type="GO" id="GO:0030170">
    <property type="term" value="F:pyridoxal phosphate binding"/>
    <property type="evidence" value="ECO:0007669"/>
    <property type="project" value="InterPro"/>
</dbReference>
<evidence type="ECO:0000256" key="8">
    <source>
        <dbReference type="ARBA" id="ARBA00023315"/>
    </source>
</evidence>
<keyword evidence="8" id="KW-0012">Acyltransferase</keyword>
<dbReference type="PROSITE" id="PS00599">
    <property type="entry name" value="AA_TRANSFER_CLASS_2"/>
    <property type="match status" value="1"/>
</dbReference>
<dbReference type="GO" id="GO:0003870">
    <property type="term" value="F:5-aminolevulinate synthase activity"/>
    <property type="evidence" value="ECO:0007669"/>
    <property type="project" value="UniProtKB-EC"/>
</dbReference>
<evidence type="ECO:0000259" key="13">
    <source>
        <dbReference type="Pfam" id="PF00155"/>
    </source>
</evidence>
<feature type="non-terminal residue" evidence="14">
    <location>
        <position position="1"/>
    </location>
</feature>
<dbReference type="InterPro" id="IPR004839">
    <property type="entry name" value="Aminotransferase_I/II_large"/>
</dbReference>
<dbReference type="InterPro" id="IPR050087">
    <property type="entry name" value="AON_synthase_class-II"/>
</dbReference>
<dbReference type="InterPro" id="IPR010961">
    <property type="entry name" value="4pyrrol_synth_NH2levulA_synth"/>
</dbReference>
<evidence type="ECO:0000256" key="11">
    <source>
        <dbReference type="ARBA" id="ARBA00032773"/>
    </source>
</evidence>
<proteinExistence type="inferred from homology"/>
<dbReference type="EMBL" id="UINC01052285">
    <property type="protein sequence ID" value="SVB67443.1"/>
    <property type="molecule type" value="Genomic_DNA"/>
</dbReference>
<evidence type="ECO:0000256" key="6">
    <source>
        <dbReference type="ARBA" id="ARBA00022898"/>
    </source>
</evidence>
<comment type="similarity">
    <text evidence="3">Belongs to the class-II pyridoxal-phosphate-dependent aminotransferase family.</text>
</comment>
<evidence type="ECO:0000256" key="10">
    <source>
        <dbReference type="ARBA" id="ARBA00031945"/>
    </source>
</evidence>
<dbReference type="GO" id="GO:0006782">
    <property type="term" value="P:protoporphyrinogen IX biosynthetic process"/>
    <property type="evidence" value="ECO:0007669"/>
    <property type="project" value="UniProtKB-UniPathway"/>
</dbReference>
<comment type="pathway">
    <text evidence="2">Porphyrin-containing compound metabolism; protoporphyrin-IX biosynthesis; 5-aminolevulinate from glycine: step 1/1.</text>
</comment>
<dbReference type="InterPro" id="IPR015422">
    <property type="entry name" value="PyrdxlP-dep_Trfase_small"/>
</dbReference>
<dbReference type="PANTHER" id="PTHR13693:SF102">
    <property type="entry name" value="2-AMINO-3-KETOBUTYRATE COENZYME A LIGASE, MITOCHONDRIAL"/>
    <property type="match status" value="1"/>
</dbReference>
<comment type="catalytic activity">
    <reaction evidence="12">
        <text>succinyl-CoA + glycine + H(+) = 5-aminolevulinate + CO2 + CoA</text>
        <dbReference type="Rhea" id="RHEA:12921"/>
        <dbReference type="ChEBI" id="CHEBI:15378"/>
        <dbReference type="ChEBI" id="CHEBI:16526"/>
        <dbReference type="ChEBI" id="CHEBI:57287"/>
        <dbReference type="ChEBI" id="CHEBI:57292"/>
        <dbReference type="ChEBI" id="CHEBI:57305"/>
        <dbReference type="ChEBI" id="CHEBI:356416"/>
        <dbReference type="EC" id="2.3.1.37"/>
    </reaction>
</comment>
<evidence type="ECO:0000256" key="1">
    <source>
        <dbReference type="ARBA" id="ARBA00001933"/>
    </source>
</evidence>
<dbReference type="InterPro" id="IPR001917">
    <property type="entry name" value="Aminotrans_II_pyridoxalP_BS"/>
</dbReference>
<evidence type="ECO:0000256" key="5">
    <source>
        <dbReference type="ARBA" id="ARBA00022679"/>
    </source>
</evidence>
<dbReference type="AlphaFoldDB" id="A0A382FYU0"/>
<dbReference type="UniPathway" id="UPA00251">
    <property type="reaction ID" value="UER00375"/>
</dbReference>
<dbReference type="GO" id="GO:0005739">
    <property type="term" value="C:mitochondrion"/>
    <property type="evidence" value="ECO:0007669"/>
    <property type="project" value="TreeGrafter"/>
</dbReference>
<name>A0A382FYU0_9ZZZZ</name>
<dbReference type="EC" id="2.3.1.37" evidence="4"/>
<evidence type="ECO:0000256" key="9">
    <source>
        <dbReference type="ARBA" id="ARBA00031691"/>
    </source>
</evidence>
<accession>A0A382FYU0</accession>